<dbReference type="STRING" id="62062.ENSHHUP00000003292"/>
<sequence length="85" mass="9699">MHQHRHQAFSYQRDGLKIMCVCSSQVCGEAVLKTLELMSKLRQKDQRMVTPLSLALTSNHKEHVQTGLRLLFEATPRLSFTSVSD</sequence>
<protein>
    <recommendedName>
        <fullName evidence="1">CIP2A N-terminal domain-containing protein</fullName>
    </recommendedName>
</protein>
<reference evidence="2" key="3">
    <citation type="submission" date="2025-09" db="UniProtKB">
        <authorList>
            <consortium name="Ensembl"/>
        </authorList>
    </citation>
    <scope>IDENTIFICATION</scope>
</reference>
<name>A0A4W5JIN0_9TELE</name>
<dbReference type="Proteomes" id="UP000314982">
    <property type="component" value="Unassembled WGS sequence"/>
</dbReference>
<dbReference type="InterPro" id="IPR048701">
    <property type="entry name" value="CIP2A_N"/>
</dbReference>
<reference evidence="3" key="1">
    <citation type="submission" date="2018-06" db="EMBL/GenBank/DDBJ databases">
        <title>Genome assembly of Danube salmon.</title>
        <authorList>
            <person name="Macqueen D.J."/>
            <person name="Gundappa M.K."/>
        </authorList>
    </citation>
    <scope>NUCLEOTIDE SEQUENCE [LARGE SCALE GENOMIC DNA]</scope>
</reference>
<feature type="domain" description="CIP2A N-terminal" evidence="1">
    <location>
        <begin position="43"/>
        <end position="81"/>
    </location>
</feature>
<evidence type="ECO:0000259" key="1">
    <source>
        <dbReference type="Pfam" id="PF21044"/>
    </source>
</evidence>
<proteinExistence type="predicted"/>
<dbReference type="Ensembl" id="ENSHHUT00000003408.1">
    <property type="protein sequence ID" value="ENSHHUP00000003292.1"/>
    <property type="gene ID" value="ENSHHUG00000002093.1"/>
</dbReference>
<accession>A0A4W5JIN0</accession>
<dbReference type="AlphaFoldDB" id="A0A4W5JIN0"/>
<organism evidence="2 3">
    <name type="scientific">Hucho hucho</name>
    <name type="common">huchen</name>
    <dbReference type="NCBI Taxonomy" id="62062"/>
    <lineage>
        <taxon>Eukaryota</taxon>
        <taxon>Metazoa</taxon>
        <taxon>Chordata</taxon>
        <taxon>Craniata</taxon>
        <taxon>Vertebrata</taxon>
        <taxon>Euteleostomi</taxon>
        <taxon>Actinopterygii</taxon>
        <taxon>Neopterygii</taxon>
        <taxon>Teleostei</taxon>
        <taxon>Protacanthopterygii</taxon>
        <taxon>Salmoniformes</taxon>
        <taxon>Salmonidae</taxon>
        <taxon>Salmoninae</taxon>
        <taxon>Hucho</taxon>
    </lineage>
</organism>
<evidence type="ECO:0000313" key="3">
    <source>
        <dbReference type="Proteomes" id="UP000314982"/>
    </source>
</evidence>
<dbReference type="Pfam" id="PF21044">
    <property type="entry name" value="CIP2A_N"/>
    <property type="match status" value="1"/>
</dbReference>
<keyword evidence="3" id="KW-1185">Reference proteome</keyword>
<reference evidence="2" key="2">
    <citation type="submission" date="2025-08" db="UniProtKB">
        <authorList>
            <consortium name="Ensembl"/>
        </authorList>
    </citation>
    <scope>IDENTIFICATION</scope>
</reference>
<evidence type="ECO:0000313" key="2">
    <source>
        <dbReference type="Ensembl" id="ENSHHUP00000003292.1"/>
    </source>
</evidence>